<dbReference type="AlphaFoldDB" id="A0A0L0DNM7"/>
<evidence type="ECO:0000256" key="1">
    <source>
        <dbReference type="ARBA" id="ARBA00022737"/>
    </source>
</evidence>
<dbReference type="Proteomes" id="UP000054408">
    <property type="component" value="Unassembled WGS sequence"/>
</dbReference>
<dbReference type="InterPro" id="IPR000408">
    <property type="entry name" value="Reg_chr_condens"/>
</dbReference>
<dbReference type="PRINTS" id="PR00633">
    <property type="entry name" value="RCCNDNSATION"/>
</dbReference>
<accession>A0A0L0DNM7</accession>
<dbReference type="OrthoDB" id="5370059at2759"/>
<dbReference type="PANTHER" id="PTHR22872">
    <property type="entry name" value="BTK-BINDING PROTEIN-RELATED"/>
    <property type="match status" value="1"/>
</dbReference>
<sequence>MTDGLYTFGSGECAQLGLGHDRNELLPVHVAHLPHTRLVSISLGDGYGAAVTDDGRLFTWGDGDAGQLGHGGHESVSTPKEVTALAGVTVVAVSMGCEHTLILDADGDVWSCGTGDYGILGHGSENDEFVPRKIAALTGTTVVDVSAGTGHSGAVTADGQLFLWGFGGFGQLGLGTTETILEPTPVPLDGKIAVDVSCGMRCTAVVCSDGSLYTCGDNECGKLGLGDLEPRLVLTRVDRLASVSVTQVSISEGSGAAVTNDGALYSWGHGRMGNLGHGTETNPEPLVPRVRVAGYNYERDWAVPKRVAALANVHVVHVAMGPEHSACLTADGQVYTWGEAANGETGHGDTFDRMEPERLDFFDSLGSAIIVEVGSDHTGVVIDSTAASAPAPVAAPSATSSSPTTPAAPAASPAASDPALAARVTELESALAASVARSDDLAERLAIVEVLLLDALKTQSS</sequence>
<feature type="region of interest" description="Disordered" evidence="3">
    <location>
        <begin position="391"/>
        <end position="418"/>
    </location>
</feature>
<evidence type="ECO:0000313" key="6">
    <source>
        <dbReference type="Proteomes" id="UP000054408"/>
    </source>
</evidence>
<feature type="repeat" description="RCC1" evidence="2">
    <location>
        <begin position="332"/>
        <end position="384"/>
    </location>
</feature>
<proteinExistence type="predicted"/>
<evidence type="ECO:0000313" key="5">
    <source>
        <dbReference type="EMBL" id="KNC53023.1"/>
    </source>
</evidence>
<keyword evidence="6" id="KW-1185">Reference proteome</keyword>
<dbReference type="PROSITE" id="PS50012">
    <property type="entry name" value="RCC1_3"/>
    <property type="match status" value="7"/>
</dbReference>
<evidence type="ECO:0000256" key="2">
    <source>
        <dbReference type="PROSITE-ProRule" id="PRU00235"/>
    </source>
</evidence>
<dbReference type="EMBL" id="GL349477">
    <property type="protein sequence ID" value="KNC53023.1"/>
    <property type="molecule type" value="Genomic_DNA"/>
</dbReference>
<dbReference type="GeneID" id="25567711"/>
<dbReference type="InterPro" id="IPR058923">
    <property type="entry name" value="RCC1-like_dom"/>
</dbReference>
<keyword evidence="1" id="KW-0677">Repeat</keyword>
<dbReference type="RefSeq" id="XP_013754909.1">
    <property type="nucleotide sequence ID" value="XM_013899455.1"/>
</dbReference>
<dbReference type="SUPFAM" id="SSF50985">
    <property type="entry name" value="RCC1/BLIP-II"/>
    <property type="match status" value="2"/>
</dbReference>
<dbReference type="Gene3D" id="2.130.10.30">
    <property type="entry name" value="Regulator of chromosome condensation 1/beta-lactamase-inhibitor protein II"/>
    <property type="match status" value="2"/>
</dbReference>
<protein>
    <submittedName>
        <fullName evidence="5">UVB-resistance protein UVR8</fullName>
    </submittedName>
</protein>
<feature type="repeat" description="RCC1" evidence="2">
    <location>
        <begin position="262"/>
        <end position="331"/>
    </location>
</feature>
<reference evidence="5 6" key="1">
    <citation type="submission" date="2010-05" db="EMBL/GenBank/DDBJ databases">
        <title>The Genome Sequence of Thecamonas trahens ATCC 50062.</title>
        <authorList>
            <consortium name="The Broad Institute Genome Sequencing Platform"/>
            <person name="Russ C."/>
            <person name="Cuomo C."/>
            <person name="Shea T."/>
            <person name="Young S.K."/>
            <person name="Zeng Q."/>
            <person name="Koehrsen M."/>
            <person name="Haas B."/>
            <person name="Borodovsky M."/>
            <person name="Guigo R."/>
            <person name="Alvarado L."/>
            <person name="Berlin A."/>
            <person name="Bochicchio J."/>
            <person name="Borenstein D."/>
            <person name="Chapman S."/>
            <person name="Chen Z."/>
            <person name="Freedman E."/>
            <person name="Gellesch M."/>
            <person name="Goldberg J."/>
            <person name="Griggs A."/>
            <person name="Gujja S."/>
            <person name="Heilman E."/>
            <person name="Heiman D."/>
            <person name="Hepburn T."/>
            <person name="Howarth C."/>
            <person name="Jen D."/>
            <person name="Larson L."/>
            <person name="Mehta T."/>
            <person name="Park D."/>
            <person name="Pearson M."/>
            <person name="Roberts A."/>
            <person name="Saif S."/>
            <person name="Shenoy N."/>
            <person name="Sisk P."/>
            <person name="Stolte C."/>
            <person name="Sykes S."/>
            <person name="Thomson T."/>
            <person name="Walk T."/>
            <person name="White J."/>
            <person name="Yandava C."/>
            <person name="Burger G."/>
            <person name="Gray M.W."/>
            <person name="Holland P.W.H."/>
            <person name="King N."/>
            <person name="Lang F.B.F."/>
            <person name="Roger A.J."/>
            <person name="Ruiz-Trillo I."/>
            <person name="Lander E."/>
            <person name="Nusbaum C."/>
        </authorList>
    </citation>
    <scope>NUCLEOTIDE SEQUENCE [LARGE SCALE GENOMIC DNA]</scope>
    <source>
        <strain evidence="5 6">ATCC 50062</strain>
    </source>
</reference>
<evidence type="ECO:0000259" key="4">
    <source>
        <dbReference type="Pfam" id="PF25390"/>
    </source>
</evidence>
<feature type="repeat" description="RCC1" evidence="2">
    <location>
        <begin position="55"/>
        <end position="106"/>
    </location>
</feature>
<dbReference type="OMA" id="QAYSWGW"/>
<gene>
    <name evidence="5" type="ORF">AMSG_09204</name>
</gene>
<feature type="domain" description="RCC1-like" evidence="4">
    <location>
        <begin position="5"/>
        <end position="378"/>
    </location>
</feature>
<organism evidence="5 6">
    <name type="scientific">Thecamonas trahens ATCC 50062</name>
    <dbReference type="NCBI Taxonomy" id="461836"/>
    <lineage>
        <taxon>Eukaryota</taxon>
        <taxon>Apusozoa</taxon>
        <taxon>Apusomonadida</taxon>
        <taxon>Apusomonadidae</taxon>
        <taxon>Thecamonas</taxon>
    </lineage>
</organism>
<feature type="repeat" description="RCC1" evidence="2">
    <location>
        <begin position="159"/>
        <end position="209"/>
    </location>
</feature>
<dbReference type="eggNOG" id="KOG1426">
    <property type="taxonomic scope" value="Eukaryota"/>
</dbReference>
<feature type="repeat" description="RCC1" evidence="2">
    <location>
        <begin position="3"/>
        <end position="54"/>
    </location>
</feature>
<dbReference type="InterPro" id="IPR051625">
    <property type="entry name" value="Signaling_Regulatory_Domain"/>
</dbReference>
<evidence type="ECO:0000256" key="3">
    <source>
        <dbReference type="SAM" id="MobiDB-lite"/>
    </source>
</evidence>
<name>A0A0L0DNM7_THETB</name>
<dbReference type="Pfam" id="PF25390">
    <property type="entry name" value="WD40_RLD"/>
    <property type="match status" value="1"/>
</dbReference>
<feature type="repeat" description="RCC1" evidence="2">
    <location>
        <begin position="107"/>
        <end position="158"/>
    </location>
</feature>
<dbReference type="STRING" id="461836.A0A0L0DNM7"/>
<dbReference type="InterPro" id="IPR009091">
    <property type="entry name" value="RCC1/BLIP-II"/>
</dbReference>
<feature type="repeat" description="RCC1" evidence="2">
    <location>
        <begin position="210"/>
        <end position="261"/>
    </location>
</feature>